<feature type="domain" description="Aminodeoxyfutalosine deaminase/Imidazolonepropionase-like composite" evidence="5">
    <location>
        <begin position="22"/>
        <end position="47"/>
    </location>
</feature>
<dbReference type="NCBIfam" id="TIGR03314">
    <property type="entry name" value="Se_ssnA"/>
    <property type="match status" value="1"/>
</dbReference>
<protein>
    <submittedName>
        <fullName evidence="6">Aminohydrolase SsnA</fullName>
    </submittedName>
</protein>
<gene>
    <name evidence="6" type="primary">ssnA</name>
    <name evidence="6" type="ORF">H9701_08250</name>
</gene>
<dbReference type="SUPFAM" id="SSF51338">
    <property type="entry name" value="Composite domain of metallo-dependent hydrolases"/>
    <property type="match status" value="1"/>
</dbReference>
<dbReference type="Gene3D" id="2.30.40.10">
    <property type="entry name" value="Urease, subunit C, domain 1"/>
    <property type="match status" value="1"/>
</dbReference>
<dbReference type="PANTHER" id="PTHR43794">
    <property type="entry name" value="AMINOHYDROLASE SSNA-RELATED"/>
    <property type="match status" value="1"/>
</dbReference>
<evidence type="ECO:0000313" key="6">
    <source>
        <dbReference type="EMBL" id="HJC41529.1"/>
    </source>
</evidence>
<dbReference type="InterPro" id="IPR011059">
    <property type="entry name" value="Metal-dep_hydrolase_composite"/>
</dbReference>
<dbReference type="Pfam" id="PF01979">
    <property type="entry name" value="Amidohydro_1"/>
    <property type="match status" value="1"/>
</dbReference>
<evidence type="ECO:0000259" key="4">
    <source>
        <dbReference type="Pfam" id="PF01979"/>
    </source>
</evidence>
<keyword evidence="1" id="KW-0479">Metal-binding</keyword>
<feature type="domain" description="Amidohydrolase-related" evidence="4">
    <location>
        <begin position="56"/>
        <end position="411"/>
    </location>
</feature>
<dbReference type="SUPFAM" id="SSF51556">
    <property type="entry name" value="Metallo-dependent hydrolases"/>
    <property type="match status" value="1"/>
</dbReference>
<reference evidence="6" key="2">
    <citation type="submission" date="2021-04" db="EMBL/GenBank/DDBJ databases">
        <authorList>
            <person name="Gilroy R."/>
        </authorList>
    </citation>
    <scope>NUCLEOTIDE SEQUENCE</scope>
    <source>
        <strain evidence="6">CHK186-1790</strain>
    </source>
</reference>
<dbReference type="InterPro" id="IPR054418">
    <property type="entry name" value="MQNX/HUTI_composite_N"/>
</dbReference>
<dbReference type="GO" id="GO:0046872">
    <property type="term" value="F:metal ion binding"/>
    <property type="evidence" value="ECO:0007669"/>
    <property type="project" value="UniProtKB-KW"/>
</dbReference>
<dbReference type="CDD" id="cd01298">
    <property type="entry name" value="ATZ_TRZ_like"/>
    <property type="match status" value="1"/>
</dbReference>
<dbReference type="InterPro" id="IPR006680">
    <property type="entry name" value="Amidohydro-rel"/>
</dbReference>
<organism evidence="6 7">
    <name type="scientific">Candidatus Intestinimonas pullistercoris</name>
    <dbReference type="NCBI Taxonomy" id="2838623"/>
    <lineage>
        <taxon>Bacteria</taxon>
        <taxon>Bacillati</taxon>
        <taxon>Bacillota</taxon>
        <taxon>Clostridia</taxon>
        <taxon>Eubacteriales</taxon>
        <taxon>Intestinimonas</taxon>
    </lineage>
</organism>
<proteinExistence type="predicted"/>
<dbReference type="EMBL" id="DWWJ01000148">
    <property type="protein sequence ID" value="HJC41529.1"/>
    <property type="molecule type" value="Genomic_DNA"/>
</dbReference>
<dbReference type="GO" id="GO:0016810">
    <property type="term" value="F:hydrolase activity, acting on carbon-nitrogen (but not peptide) bonds"/>
    <property type="evidence" value="ECO:0007669"/>
    <property type="project" value="InterPro"/>
</dbReference>
<dbReference type="InterPro" id="IPR032466">
    <property type="entry name" value="Metal_Hydrolase"/>
</dbReference>
<name>A0A9D2P2L7_9FIRM</name>
<keyword evidence="2" id="KW-0378">Hydrolase</keyword>
<comment type="caution">
    <text evidence="6">The sequence shown here is derived from an EMBL/GenBank/DDBJ whole genome shotgun (WGS) entry which is preliminary data.</text>
</comment>
<evidence type="ECO:0000256" key="3">
    <source>
        <dbReference type="ARBA" id="ARBA00022833"/>
    </source>
</evidence>
<evidence type="ECO:0000256" key="2">
    <source>
        <dbReference type="ARBA" id="ARBA00022801"/>
    </source>
</evidence>
<evidence type="ECO:0000313" key="7">
    <source>
        <dbReference type="Proteomes" id="UP000823882"/>
    </source>
</evidence>
<sequence length="446" mass="49538">MLLIGNGRVLTRDPAMPYLPDGGVVLEGETVLEVGPLAALRESYPEAEFLDARGGVIMPGLINAHTHIYSGLARGLSIAGNDPANFLEVLEGTWWNIDRHLTLDGTRASAYATVLECIRNGVTTIFDHHASFREIPGSLFAIQEVCQELGIRACLCYEVSDRDGEEKCRQAIQENADFLQWTLDREDDMIRAMFGGHALFTLSDRTLDQMAQANSGRTGFHIHVSEGMNDVYDSLQNHGCRPVERLLHHGILGERTLLGHCIHLGPDEMDILRETGTMVVNNPESNMGNAVGCAPVLQMLQRGILVGMGTDAYTHDMLESLKVFLLIQRHHACLPNVAWGEDMDLLFRNNAAIAAKYFQKPLGVLKPGAAADVIVMDYPAFTPFSEENADGHILFGMMGRSCRTTVINGRVLYKDREFVGIDEERLHAWTLEQAKKLWGELNHRTY</sequence>
<dbReference type="InterPro" id="IPR050287">
    <property type="entry name" value="MTA/SAH_deaminase"/>
</dbReference>
<keyword evidence="3" id="KW-0862">Zinc</keyword>
<reference evidence="6" key="1">
    <citation type="journal article" date="2021" name="PeerJ">
        <title>Extensive microbial diversity within the chicken gut microbiome revealed by metagenomics and culture.</title>
        <authorList>
            <person name="Gilroy R."/>
            <person name="Ravi A."/>
            <person name="Getino M."/>
            <person name="Pursley I."/>
            <person name="Horton D.L."/>
            <person name="Alikhan N.F."/>
            <person name="Baker D."/>
            <person name="Gharbi K."/>
            <person name="Hall N."/>
            <person name="Watson M."/>
            <person name="Adriaenssens E.M."/>
            <person name="Foster-Nyarko E."/>
            <person name="Jarju S."/>
            <person name="Secka A."/>
            <person name="Antonio M."/>
            <person name="Oren A."/>
            <person name="Chaudhuri R.R."/>
            <person name="La Ragione R."/>
            <person name="Hildebrand F."/>
            <person name="Pallen M.J."/>
        </authorList>
    </citation>
    <scope>NUCLEOTIDE SEQUENCE</scope>
    <source>
        <strain evidence="6">CHK186-1790</strain>
    </source>
</reference>
<accession>A0A9D2P2L7</accession>
<dbReference type="InterPro" id="IPR017700">
    <property type="entry name" value="Aminohydrolase_SsnA"/>
</dbReference>
<dbReference type="NCBIfam" id="NF005540">
    <property type="entry name" value="PRK07203.1"/>
    <property type="match status" value="1"/>
</dbReference>
<dbReference type="Proteomes" id="UP000823882">
    <property type="component" value="Unassembled WGS sequence"/>
</dbReference>
<evidence type="ECO:0000259" key="5">
    <source>
        <dbReference type="Pfam" id="PF22039"/>
    </source>
</evidence>
<dbReference type="Pfam" id="PF22039">
    <property type="entry name" value="HUTI_composite_bact"/>
    <property type="match status" value="1"/>
</dbReference>
<dbReference type="AlphaFoldDB" id="A0A9D2P2L7"/>
<evidence type="ECO:0000256" key="1">
    <source>
        <dbReference type="ARBA" id="ARBA00022723"/>
    </source>
</evidence>
<dbReference type="Gene3D" id="3.20.20.140">
    <property type="entry name" value="Metal-dependent hydrolases"/>
    <property type="match status" value="1"/>
</dbReference>
<dbReference type="PANTHER" id="PTHR43794:SF11">
    <property type="entry name" value="AMIDOHYDROLASE-RELATED DOMAIN-CONTAINING PROTEIN"/>
    <property type="match status" value="1"/>
</dbReference>